<organism evidence="1 2">
    <name type="scientific">Dreissena polymorpha</name>
    <name type="common">Zebra mussel</name>
    <name type="synonym">Mytilus polymorpha</name>
    <dbReference type="NCBI Taxonomy" id="45954"/>
    <lineage>
        <taxon>Eukaryota</taxon>
        <taxon>Metazoa</taxon>
        <taxon>Spiralia</taxon>
        <taxon>Lophotrochozoa</taxon>
        <taxon>Mollusca</taxon>
        <taxon>Bivalvia</taxon>
        <taxon>Autobranchia</taxon>
        <taxon>Heteroconchia</taxon>
        <taxon>Euheterodonta</taxon>
        <taxon>Imparidentia</taxon>
        <taxon>Neoheterodontei</taxon>
        <taxon>Myida</taxon>
        <taxon>Dreissenoidea</taxon>
        <taxon>Dreissenidae</taxon>
        <taxon>Dreissena</taxon>
    </lineage>
</organism>
<gene>
    <name evidence="1" type="ORF">DPMN_169937</name>
</gene>
<evidence type="ECO:0000313" key="1">
    <source>
        <dbReference type="EMBL" id="KAH3768720.1"/>
    </source>
</evidence>
<comment type="caution">
    <text evidence="1">The sequence shown here is derived from an EMBL/GenBank/DDBJ whole genome shotgun (WGS) entry which is preliminary data.</text>
</comment>
<evidence type="ECO:0000313" key="2">
    <source>
        <dbReference type="Proteomes" id="UP000828390"/>
    </source>
</evidence>
<dbReference type="AlphaFoldDB" id="A0A9D4DYC5"/>
<keyword evidence="2" id="KW-1185">Reference proteome</keyword>
<dbReference type="EMBL" id="JAIWYP010000009">
    <property type="protein sequence ID" value="KAH3768720.1"/>
    <property type="molecule type" value="Genomic_DNA"/>
</dbReference>
<reference evidence="1" key="1">
    <citation type="journal article" date="2019" name="bioRxiv">
        <title>The Genome of the Zebra Mussel, Dreissena polymorpha: A Resource for Invasive Species Research.</title>
        <authorList>
            <person name="McCartney M.A."/>
            <person name="Auch B."/>
            <person name="Kono T."/>
            <person name="Mallez S."/>
            <person name="Zhang Y."/>
            <person name="Obille A."/>
            <person name="Becker A."/>
            <person name="Abrahante J.E."/>
            <person name="Garbe J."/>
            <person name="Badalamenti J.P."/>
            <person name="Herman A."/>
            <person name="Mangelson H."/>
            <person name="Liachko I."/>
            <person name="Sullivan S."/>
            <person name="Sone E.D."/>
            <person name="Koren S."/>
            <person name="Silverstein K.A.T."/>
            <person name="Beckman K.B."/>
            <person name="Gohl D.M."/>
        </authorList>
    </citation>
    <scope>NUCLEOTIDE SEQUENCE</scope>
    <source>
        <strain evidence="1">Duluth1</strain>
        <tissue evidence="1">Whole animal</tissue>
    </source>
</reference>
<proteinExistence type="predicted"/>
<reference evidence="1" key="2">
    <citation type="submission" date="2020-11" db="EMBL/GenBank/DDBJ databases">
        <authorList>
            <person name="McCartney M.A."/>
            <person name="Auch B."/>
            <person name="Kono T."/>
            <person name="Mallez S."/>
            <person name="Becker A."/>
            <person name="Gohl D.M."/>
            <person name="Silverstein K.A.T."/>
            <person name="Koren S."/>
            <person name="Bechman K.B."/>
            <person name="Herman A."/>
            <person name="Abrahante J.E."/>
            <person name="Garbe J."/>
        </authorList>
    </citation>
    <scope>NUCLEOTIDE SEQUENCE</scope>
    <source>
        <strain evidence="1">Duluth1</strain>
        <tissue evidence="1">Whole animal</tissue>
    </source>
</reference>
<protein>
    <submittedName>
        <fullName evidence="1">Uncharacterized protein</fullName>
    </submittedName>
</protein>
<sequence>MCNVCWSIVHVLTSANAHVVLTTGWTFALAWAPTVKLTRRKQSQPMTYTI</sequence>
<dbReference type="Proteomes" id="UP000828390">
    <property type="component" value="Unassembled WGS sequence"/>
</dbReference>
<accession>A0A9D4DYC5</accession>
<name>A0A9D4DYC5_DREPO</name>